<dbReference type="PANTHER" id="PTHR11102:SF160">
    <property type="entry name" value="ERAD-ASSOCIATED E3 UBIQUITIN-PROTEIN LIGASE COMPONENT HRD3"/>
    <property type="match status" value="1"/>
</dbReference>
<name>A0A328HI15_ARTGO</name>
<dbReference type="PANTHER" id="PTHR11102">
    <property type="entry name" value="SEL-1-LIKE PROTEIN"/>
    <property type="match status" value="1"/>
</dbReference>
<protein>
    <recommendedName>
        <fullName evidence="4">Sel1 repeat family protein</fullName>
    </recommendedName>
</protein>
<keyword evidence="1" id="KW-1133">Transmembrane helix</keyword>
<gene>
    <name evidence="2" type="ORF">DBZ45_06940</name>
</gene>
<dbReference type="SUPFAM" id="SSF81901">
    <property type="entry name" value="HCP-like"/>
    <property type="match status" value="2"/>
</dbReference>
<dbReference type="Proteomes" id="UP000249166">
    <property type="component" value="Unassembled WGS sequence"/>
</dbReference>
<keyword evidence="1" id="KW-0472">Membrane</keyword>
<dbReference type="InterPro" id="IPR011990">
    <property type="entry name" value="TPR-like_helical_dom_sf"/>
</dbReference>
<accession>A0A328HI15</accession>
<organism evidence="2 3">
    <name type="scientific">Arthrobacter globiformis</name>
    <dbReference type="NCBI Taxonomy" id="1665"/>
    <lineage>
        <taxon>Bacteria</taxon>
        <taxon>Bacillati</taxon>
        <taxon>Actinomycetota</taxon>
        <taxon>Actinomycetes</taxon>
        <taxon>Micrococcales</taxon>
        <taxon>Micrococcaceae</taxon>
        <taxon>Arthrobacter</taxon>
    </lineage>
</organism>
<dbReference type="InterPro" id="IPR050767">
    <property type="entry name" value="Sel1_AlgK"/>
</dbReference>
<feature type="transmembrane region" description="Helical" evidence="1">
    <location>
        <begin position="23"/>
        <end position="42"/>
    </location>
</feature>
<evidence type="ECO:0000313" key="3">
    <source>
        <dbReference type="Proteomes" id="UP000249166"/>
    </source>
</evidence>
<proteinExistence type="predicted"/>
<dbReference type="EMBL" id="QLNP01000063">
    <property type="protein sequence ID" value="RAM38217.1"/>
    <property type="molecule type" value="Genomic_DNA"/>
</dbReference>
<reference evidence="2 3" key="1">
    <citation type="submission" date="2018-04" db="EMBL/GenBank/DDBJ databases">
        <title>Bacteria isolated from cave deposits of Manipur.</title>
        <authorList>
            <person name="Sahoo D."/>
            <person name="Sarangthem I."/>
            <person name="Nandeibam J."/>
        </authorList>
    </citation>
    <scope>NUCLEOTIDE SEQUENCE [LARGE SCALE GENOMIC DNA]</scope>
    <source>
        <strain evidence="3">mrc11</strain>
    </source>
</reference>
<dbReference type="SMART" id="SM00671">
    <property type="entry name" value="SEL1"/>
    <property type="match status" value="7"/>
</dbReference>
<sequence>MLACIVILAAANTFLTRVGWDPWILGSLMIACAVLAVLVPFVKERHKATDAAVAIRQQNMRTSGPESMTGLLAKDIPLRMWGVHQSWIETPYLHRDAEEETKKALARLEPVLILGSSMAGKTRMAAELVQELFPGKRVFIPDPPDGLANVMNAGDMPEQHVVWLDDLERYLQDSKNAKARWIEGLQKSGNIVVATMRSSLFEGFMPNNDQPRTQWETLQCFTRVHLTDETVESQRLASLSRNPELRRGILNYGLGTYLGGGFLAVERLDAGRSTNPVGRAFVLAAIDWQRSGIGDAIPEAVARALVSTYAASSKSRPSAEELDAGLKWSTAKTVGGGLFSLLELTQDGSLRPFDYLVDHVASSGVPVTSQVWRAAVKSDVPPGQLTSAGINAQFAGHDDIAAAFFERAARLGDSNAMVNYAISLERQDQIGEAKVWDTKAAEAGNPRGVTGLAVKLLREGKTEDAEKLLQQAAGAGEGSAMTNLGYILIGRGETAEGIAWHKRAAEAGSPLGMTNYGLQLELQGNVTAAEAWYRKAQSKGDGAALFQLAMLSKKQGKSDEVEPLLREAVKRGNPAAMGWLGSIMAAKGQQLEAERLFERAAKRGGAAGLAMVARKLAEEGNYDEAERLLRRAVEQKLPGSITDLGVIYVRQGRIEDAKSQYALGIAAGEDQARLNLGLLLIEEGELQDGQALFRAAANRGSSDGMYLLAQSLLEEGKRGDAAEAAVLLEKAAVLGHLDALCESGKRAADQGDLVKAFKRLAQAADHGHLHAAECLALLKLQAGEK</sequence>
<comment type="caution">
    <text evidence="2">The sequence shown here is derived from an EMBL/GenBank/DDBJ whole genome shotgun (WGS) entry which is preliminary data.</text>
</comment>
<dbReference type="Pfam" id="PF13432">
    <property type="entry name" value="TPR_16"/>
    <property type="match status" value="3"/>
</dbReference>
<keyword evidence="1" id="KW-0812">Transmembrane</keyword>
<evidence type="ECO:0008006" key="4">
    <source>
        <dbReference type="Google" id="ProtNLM"/>
    </source>
</evidence>
<evidence type="ECO:0000313" key="2">
    <source>
        <dbReference type="EMBL" id="RAM38217.1"/>
    </source>
</evidence>
<evidence type="ECO:0000256" key="1">
    <source>
        <dbReference type="SAM" id="Phobius"/>
    </source>
</evidence>
<dbReference type="Gene3D" id="1.25.40.10">
    <property type="entry name" value="Tetratricopeptide repeat domain"/>
    <property type="match status" value="2"/>
</dbReference>
<dbReference type="AlphaFoldDB" id="A0A328HI15"/>
<dbReference type="InterPro" id="IPR006597">
    <property type="entry name" value="Sel1-like"/>
</dbReference>